<dbReference type="Proteomes" id="UP000009183">
    <property type="component" value="Chromosome 4"/>
</dbReference>
<dbReference type="InterPro" id="IPR015683">
    <property type="entry name" value="Ionotropic_Glu_rcpt"/>
</dbReference>
<dbReference type="eggNOG" id="KOG1052">
    <property type="taxonomic scope" value="Eukaryota"/>
</dbReference>
<dbReference type="SUPFAM" id="SSF53850">
    <property type="entry name" value="Periplasmic binding protein-like II"/>
    <property type="match status" value="1"/>
</dbReference>
<organism evidence="1 2">
    <name type="scientific">Vitis vinifera</name>
    <name type="common">Grape</name>
    <dbReference type="NCBI Taxonomy" id="29760"/>
    <lineage>
        <taxon>Eukaryota</taxon>
        <taxon>Viridiplantae</taxon>
        <taxon>Streptophyta</taxon>
        <taxon>Embryophyta</taxon>
        <taxon>Tracheophyta</taxon>
        <taxon>Spermatophyta</taxon>
        <taxon>Magnoliopsida</taxon>
        <taxon>eudicotyledons</taxon>
        <taxon>Gunneridae</taxon>
        <taxon>Pentapetalae</taxon>
        <taxon>rosids</taxon>
        <taxon>Vitales</taxon>
        <taxon>Vitaceae</taxon>
        <taxon>Viteae</taxon>
        <taxon>Vitis</taxon>
    </lineage>
</organism>
<proteinExistence type="predicted"/>
<dbReference type="PANTHER" id="PTHR34836">
    <property type="entry name" value="OS06G0188250 PROTEIN"/>
    <property type="match status" value="1"/>
</dbReference>
<dbReference type="HOGENOM" id="CLU_1780827_0_0_1"/>
<keyword evidence="2" id="KW-1185">Reference proteome</keyword>
<name>D7T0H8_VITVI</name>
<dbReference type="PANTHER" id="PTHR34836:SF1">
    <property type="entry name" value="OS09G0428600 PROTEIN"/>
    <property type="match status" value="1"/>
</dbReference>
<dbReference type="Gene3D" id="3.40.190.10">
    <property type="entry name" value="Periplasmic binding protein-like II"/>
    <property type="match status" value="1"/>
</dbReference>
<sequence length="146" mass="16209">MAMSRNTTIPVKVGVVLDMDTWLGKMGLSCISMALSDFYASHGHYKTRLVLEIRDSKRDVVGAAAADPSTNMTEVTGFSISVFDEVMAALTYPVPYEYIPFKMPDGNLAGDYNNLIYQVYLQKYDAVVGDTSILANRSLYTLHYLT</sequence>
<evidence type="ECO:0000313" key="1">
    <source>
        <dbReference type="EMBL" id="CBI23988.3"/>
    </source>
</evidence>
<gene>
    <name evidence="1" type="ordered locus">VIT_04s0069g00530</name>
</gene>
<dbReference type="PaxDb" id="29760-VIT_04s0069g00530.t01"/>
<dbReference type="AlphaFoldDB" id="D7T0H8"/>
<reference evidence="2" key="1">
    <citation type="journal article" date="2007" name="Nature">
        <title>The grapevine genome sequence suggests ancestral hexaploidization in major angiosperm phyla.</title>
        <authorList>
            <consortium name="The French-Italian Public Consortium for Grapevine Genome Characterization."/>
            <person name="Jaillon O."/>
            <person name="Aury J.-M."/>
            <person name="Noel B."/>
            <person name="Policriti A."/>
            <person name="Clepet C."/>
            <person name="Casagrande A."/>
            <person name="Choisne N."/>
            <person name="Aubourg S."/>
            <person name="Vitulo N."/>
            <person name="Jubin C."/>
            <person name="Vezzi A."/>
            <person name="Legeai F."/>
            <person name="Hugueney P."/>
            <person name="Dasilva C."/>
            <person name="Horner D."/>
            <person name="Mica E."/>
            <person name="Jublot D."/>
            <person name="Poulain J."/>
            <person name="Bruyere C."/>
            <person name="Billault A."/>
            <person name="Segurens B."/>
            <person name="Gouyvenoux M."/>
            <person name="Ugarte E."/>
            <person name="Cattonaro F."/>
            <person name="Anthouard V."/>
            <person name="Vico V."/>
            <person name="Del Fabbro C."/>
            <person name="Alaux M."/>
            <person name="Di Gaspero G."/>
            <person name="Dumas V."/>
            <person name="Felice N."/>
            <person name="Paillard S."/>
            <person name="Juman I."/>
            <person name="Moroldo M."/>
            <person name="Scalabrin S."/>
            <person name="Canaguier A."/>
            <person name="Le Clainche I."/>
            <person name="Malacrida G."/>
            <person name="Durand E."/>
            <person name="Pesole G."/>
            <person name="Laucou V."/>
            <person name="Chatelet P."/>
            <person name="Merdinoglu D."/>
            <person name="Delledonne M."/>
            <person name="Pezzotti M."/>
            <person name="Lecharny A."/>
            <person name="Scarpelli C."/>
            <person name="Artiguenave F."/>
            <person name="Pe M.E."/>
            <person name="Valle G."/>
            <person name="Morgante M."/>
            <person name="Caboche M."/>
            <person name="Adam-Blondon A.-F."/>
            <person name="Weissenbach J."/>
            <person name="Quetier F."/>
            <person name="Wincker P."/>
        </authorList>
    </citation>
    <scope>NUCLEOTIDE SEQUENCE [LARGE SCALE GENOMIC DNA]</scope>
    <source>
        <strain evidence="2">cv. Pinot noir / PN40024</strain>
    </source>
</reference>
<dbReference type="EMBL" id="FN595500">
    <property type="protein sequence ID" value="CBI23988.3"/>
    <property type="molecule type" value="Genomic_DNA"/>
</dbReference>
<protein>
    <recommendedName>
        <fullName evidence="3">Glutamate receptor 2.8</fullName>
    </recommendedName>
</protein>
<dbReference type="ExpressionAtlas" id="D7T0H8">
    <property type="expression patterns" value="baseline"/>
</dbReference>
<evidence type="ECO:0008006" key="3">
    <source>
        <dbReference type="Google" id="ProtNLM"/>
    </source>
</evidence>
<dbReference type="InParanoid" id="D7T0H8"/>
<accession>D7T0H8</accession>
<evidence type="ECO:0000313" key="2">
    <source>
        <dbReference type="Proteomes" id="UP000009183"/>
    </source>
</evidence>